<evidence type="ECO:0000256" key="6">
    <source>
        <dbReference type="ARBA" id="ARBA00023012"/>
    </source>
</evidence>
<keyword evidence="7" id="KW-0175">Coiled coil</keyword>
<dbReference type="InterPro" id="IPR036890">
    <property type="entry name" value="HATPase_C_sf"/>
</dbReference>
<dbReference type="CDD" id="cd00075">
    <property type="entry name" value="HATPase"/>
    <property type="match status" value="1"/>
</dbReference>
<dbReference type="SMART" id="SM00091">
    <property type="entry name" value="PAS"/>
    <property type="match status" value="1"/>
</dbReference>
<evidence type="ECO:0000256" key="1">
    <source>
        <dbReference type="ARBA" id="ARBA00000085"/>
    </source>
</evidence>
<dbReference type="EC" id="2.7.13.3" evidence="2"/>
<dbReference type="Pfam" id="PF13188">
    <property type="entry name" value="PAS_8"/>
    <property type="match status" value="1"/>
</dbReference>
<keyword evidence="9" id="KW-0547">Nucleotide-binding</keyword>
<evidence type="ECO:0000256" key="3">
    <source>
        <dbReference type="ARBA" id="ARBA00022553"/>
    </source>
</evidence>
<evidence type="ECO:0000256" key="7">
    <source>
        <dbReference type="SAM" id="Coils"/>
    </source>
</evidence>
<dbReference type="InterPro" id="IPR000014">
    <property type="entry name" value="PAS"/>
</dbReference>
<comment type="caution">
    <text evidence="9">The sequence shown here is derived from an EMBL/GenBank/DDBJ whole genome shotgun (WGS) entry which is preliminary data.</text>
</comment>
<dbReference type="InterPro" id="IPR003594">
    <property type="entry name" value="HATPase_dom"/>
</dbReference>
<dbReference type="SUPFAM" id="SSF47384">
    <property type="entry name" value="Homodimeric domain of signal transducing histidine kinase"/>
    <property type="match status" value="1"/>
</dbReference>
<dbReference type="EMBL" id="JBBPCO010000013">
    <property type="protein sequence ID" value="MEK8090567.1"/>
    <property type="molecule type" value="Genomic_DNA"/>
</dbReference>
<evidence type="ECO:0000256" key="4">
    <source>
        <dbReference type="ARBA" id="ARBA00022679"/>
    </source>
</evidence>
<dbReference type="SMART" id="SM00388">
    <property type="entry name" value="HisKA"/>
    <property type="match status" value="1"/>
</dbReference>
<feature type="domain" description="Histidine kinase" evidence="8">
    <location>
        <begin position="189"/>
        <end position="396"/>
    </location>
</feature>
<evidence type="ECO:0000313" key="10">
    <source>
        <dbReference type="Proteomes" id="UP001446205"/>
    </source>
</evidence>
<dbReference type="RefSeq" id="WP_341371622.1">
    <property type="nucleotide sequence ID" value="NZ_JBBPCO010000013.1"/>
</dbReference>
<accession>A0ABU9DCJ3</accession>
<dbReference type="InterPro" id="IPR050736">
    <property type="entry name" value="Sensor_HK_Regulatory"/>
</dbReference>
<dbReference type="Gene3D" id="3.30.565.10">
    <property type="entry name" value="Histidine kinase-like ATPase, C-terminal domain"/>
    <property type="match status" value="1"/>
</dbReference>
<keyword evidence="3" id="KW-0597">Phosphoprotein</keyword>
<dbReference type="SUPFAM" id="SSF55785">
    <property type="entry name" value="PYP-like sensor domain (PAS domain)"/>
    <property type="match status" value="1"/>
</dbReference>
<dbReference type="SMART" id="SM00387">
    <property type="entry name" value="HATPase_c"/>
    <property type="match status" value="1"/>
</dbReference>
<dbReference type="Pfam" id="PF00512">
    <property type="entry name" value="HisKA"/>
    <property type="match status" value="1"/>
</dbReference>
<dbReference type="PANTHER" id="PTHR43711:SF28">
    <property type="entry name" value="SENSOR HISTIDINE KINASE YXDK"/>
    <property type="match status" value="1"/>
</dbReference>
<dbReference type="GO" id="GO:0005524">
    <property type="term" value="F:ATP binding"/>
    <property type="evidence" value="ECO:0007669"/>
    <property type="project" value="UniProtKB-KW"/>
</dbReference>
<organism evidence="9 10">
    <name type="scientific">Thermithiobacillus plumbiphilus</name>
    <dbReference type="NCBI Taxonomy" id="1729899"/>
    <lineage>
        <taxon>Bacteria</taxon>
        <taxon>Pseudomonadati</taxon>
        <taxon>Pseudomonadota</taxon>
        <taxon>Acidithiobacillia</taxon>
        <taxon>Acidithiobacillales</taxon>
        <taxon>Thermithiobacillaceae</taxon>
        <taxon>Thermithiobacillus</taxon>
    </lineage>
</organism>
<dbReference type="CDD" id="cd00082">
    <property type="entry name" value="HisKA"/>
    <property type="match status" value="1"/>
</dbReference>
<keyword evidence="6" id="KW-0902">Two-component regulatory system</keyword>
<feature type="coiled-coil region" evidence="7">
    <location>
        <begin position="31"/>
        <end position="79"/>
    </location>
</feature>
<keyword evidence="10" id="KW-1185">Reference proteome</keyword>
<keyword evidence="5" id="KW-0418">Kinase</keyword>
<dbReference type="InterPro" id="IPR005467">
    <property type="entry name" value="His_kinase_dom"/>
</dbReference>
<dbReference type="InterPro" id="IPR003661">
    <property type="entry name" value="HisK_dim/P_dom"/>
</dbReference>
<evidence type="ECO:0000259" key="8">
    <source>
        <dbReference type="PROSITE" id="PS50109"/>
    </source>
</evidence>
<evidence type="ECO:0000256" key="2">
    <source>
        <dbReference type="ARBA" id="ARBA00012438"/>
    </source>
</evidence>
<comment type="catalytic activity">
    <reaction evidence="1">
        <text>ATP + protein L-histidine = ADP + protein N-phospho-L-histidine.</text>
        <dbReference type="EC" id="2.7.13.3"/>
    </reaction>
</comment>
<keyword evidence="9" id="KW-0067">ATP-binding</keyword>
<dbReference type="InterPro" id="IPR004358">
    <property type="entry name" value="Sig_transdc_His_kin-like_C"/>
</dbReference>
<protein>
    <recommendedName>
        <fullName evidence="2">histidine kinase</fullName>
        <ecNumber evidence="2">2.7.13.3</ecNumber>
    </recommendedName>
</protein>
<keyword evidence="4" id="KW-0808">Transferase</keyword>
<name>A0ABU9DCJ3_9PROT</name>
<dbReference type="InterPro" id="IPR035965">
    <property type="entry name" value="PAS-like_dom_sf"/>
</dbReference>
<dbReference type="PROSITE" id="PS50109">
    <property type="entry name" value="HIS_KIN"/>
    <property type="match status" value="1"/>
</dbReference>
<gene>
    <name evidence="9" type="ORF">WOB96_12460</name>
</gene>
<dbReference type="Proteomes" id="UP001446205">
    <property type="component" value="Unassembled WGS sequence"/>
</dbReference>
<sequence length="410" mass="44471">MSPEPARSGVSDMMAQPKDLLEAFELFNQASAELSAAYAALQDQVARLNDELAEANLRLRQQLQEKEQLSQRLNLLLNLLPGAVLVLDAADRVQDLNPEARRIFGSQPVPGDDWAELAARRLETLEQGEWLLRPVSPGGLDKRLNISYNRLPDDNGQILLVQDVTESQALRDARQRQQRLSAMGEMLANLAHQLRTPLSAALLYASQLQSPALDASGRERFTGKTVARLRQLETLINDMLRFVKGPSETAGNCMLDQLLAELDALFQPLFAAGGLHLLLENSAGDAQLKGGRELLVSVIGNLLQNALQFSPPAGYVWLAARRVGAAVEITVRDQGPGIAPSKQARLFEPFYTTRAEGTGLGLAVLREVIEELGGMVWVNSREGAGAAFGVRIPLAAGPALQSGEGGQEHD</sequence>
<evidence type="ECO:0000313" key="9">
    <source>
        <dbReference type="EMBL" id="MEK8090567.1"/>
    </source>
</evidence>
<evidence type="ECO:0000256" key="5">
    <source>
        <dbReference type="ARBA" id="ARBA00022777"/>
    </source>
</evidence>
<dbReference type="Gene3D" id="1.10.287.130">
    <property type="match status" value="1"/>
</dbReference>
<dbReference type="InterPro" id="IPR036097">
    <property type="entry name" value="HisK_dim/P_sf"/>
</dbReference>
<dbReference type="Pfam" id="PF02518">
    <property type="entry name" value="HATPase_c"/>
    <property type="match status" value="1"/>
</dbReference>
<proteinExistence type="predicted"/>
<dbReference type="SUPFAM" id="SSF55874">
    <property type="entry name" value="ATPase domain of HSP90 chaperone/DNA topoisomerase II/histidine kinase"/>
    <property type="match status" value="1"/>
</dbReference>
<reference evidence="9 10" key="1">
    <citation type="submission" date="2024-04" db="EMBL/GenBank/DDBJ databases">
        <authorList>
            <person name="Abashina T."/>
            <person name="Shaikin A."/>
        </authorList>
    </citation>
    <scope>NUCLEOTIDE SEQUENCE [LARGE SCALE GENOMIC DNA]</scope>
    <source>
        <strain evidence="9 10">AAFK</strain>
    </source>
</reference>
<dbReference type="PRINTS" id="PR00344">
    <property type="entry name" value="BCTRLSENSOR"/>
</dbReference>
<dbReference type="Gene3D" id="3.30.450.20">
    <property type="entry name" value="PAS domain"/>
    <property type="match status" value="1"/>
</dbReference>
<dbReference type="PANTHER" id="PTHR43711">
    <property type="entry name" value="TWO-COMPONENT HISTIDINE KINASE"/>
    <property type="match status" value="1"/>
</dbReference>